<dbReference type="Proteomes" id="UP000600918">
    <property type="component" value="Unassembled WGS sequence"/>
</dbReference>
<organism evidence="2 3">
    <name type="scientific">Vespula pensylvanica</name>
    <name type="common">Western yellow jacket</name>
    <name type="synonym">Wasp</name>
    <dbReference type="NCBI Taxonomy" id="30213"/>
    <lineage>
        <taxon>Eukaryota</taxon>
        <taxon>Metazoa</taxon>
        <taxon>Ecdysozoa</taxon>
        <taxon>Arthropoda</taxon>
        <taxon>Hexapoda</taxon>
        <taxon>Insecta</taxon>
        <taxon>Pterygota</taxon>
        <taxon>Neoptera</taxon>
        <taxon>Endopterygota</taxon>
        <taxon>Hymenoptera</taxon>
        <taxon>Apocrita</taxon>
        <taxon>Aculeata</taxon>
        <taxon>Vespoidea</taxon>
        <taxon>Vespidae</taxon>
        <taxon>Vespinae</taxon>
        <taxon>Vespula</taxon>
    </lineage>
</organism>
<dbReference type="AlphaFoldDB" id="A0A834P9U7"/>
<evidence type="ECO:0000313" key="2">
    <source>
        <dbReference type="EMBL" id="KAF7434245.1"/>
    </source>
</evidence>
<feature type="compositionally biased region" description="Basic and acidic residues" evidence="1">
    <location>
        <begin position="12"/>
        <end position="22"/>
    </location>
</feature>
<evidence type="ECO:0000313" key="3">
    <source>
        <dbReference type="Proteomes" id="UP000600918"/>
    </source>
</evidence>
<keyword evidence="3" id="KW-1185">Reference proteome</keyword>
<feature type="region of interest" description="Disordered" evidence="1">
    <location>
        <begin position="1"/>
        <end position="26"/>
    </location>
</feature>
<protein>
    <submittedName>
        <fullName evidence="2">Uncharacterized protein</fullName>
    </submittedName>
</protein>
<reference evidence="2" key="1">
    <citation type="journal article" date="2020" name="G3 (Bethesda)">
        <title>High-Quality Assemblies for Three Invasive Social Wasps from the &lt;i&gt;Vespula&lt;/i&gt; Genus.</title>
        <authorList>
            <person name="Harrop T.W.R."/>
            <person name="Guhlin J."/>
            <person name="McLaughlin G.M."/>
            <person name="Permina E."/>
            <person name="Stockwell P."/>
            <person name="Gilligan J."/>
            <person name="Le Lec M.F."/>
            <person name="Gruber M.A.M."/>
            <person name="Quinn O."/>
            <person name="Lovegrove M."/>
            <person name="Duncan E.J."/>
            <person name="Remnant E.J."/>
            <person name="Van Eeckhoven J."/>
            <person name="Graham B."/>
            <person name="Knapp R.A."/>
            <person name="Langford K.W."/>
            <person name="Kronenberg Z."/>
            <person name="Press M.O."/>
            <person name="Eacker S.M."/>
            <person name="Wilson-Rankin E.E."/>
            <person name="Purcell J."/>
            <person name="Lester P.J."/>
            <person name="Dearden P.K."/>
        </authorList>
    </citation>
    <scope>NUCLEOTIDE SEQUENCE</scope>
    <source>
        <strain evidence="2">Volc-1</strain>
    </source>
</reference>
<comment type="caution">
    <text evidence="2">The sequence shown here is derived from an EMBL/GenBank/DDBJ whole genome shotgun (WGS) entry which is preliminary data.</text>
</comment>
<proteinExistence type="predicted"/>
<gene>
    <name evidence="2" type="ORF">H0235_002436</name>
</gene>
<sequence>MGHSCERTGNGKGERGRVREGEGWQAREGWSVCDEGKRRRGDSYSHQEWPILWRRYSKILRENCKEFRRLATASLTRNELSHLVHIFTATRRTPTLEDARATKKVRENIKDKERDKG</sequence>
<evidence type="ECO:0000256" key="1">
    <source>
        <dbReference type="SAM" id="MobiDB-lite"/>
    </source>
</evidence>
<name>A0A834P9U7_VESPE</name>
<dbReference type="EMBL" id="JACSDY010000002">
    <property type="protein sequence ID" value="KAF7434245.1"/>
    <property type="molecule type" value="Genomic_DNA"/>
</dbReference>
<accession>A0A834P9U7</accession>